<gene>
    <name evidence="20" type="ORF">Ga0061069_107177</name>
</gene>
<dbReference type="PANTHER" id="PTHR46382">
    <property type="entry name" value="PHOSPHATIDATE CYTIDYLYLTRANSFERASE"/>
    <property type="match status" value="1"/>
</dbReference>
<feature type="transmembrane region" description="Helical" evidence="19">
    <location>
        <begin position="215"/>
        <end position="233"/>
    </location>
</feature>
<keyword evidence="12 18" id="KW-0548">Nucleotidyltransferase</keyword>
<keyword evidence="17" id="KW-1208">Phospholipid metabolism</keyword>
<evidence type="ECO:0000256" key="9">
    <source>
        <dbReference type="ARBA" id="ARBA00022516"/>
    </source>
</evidence>
<comment type="subcellular location">
    <subcellularLocation>
        <location evidence="2">Cell membrane</location>
        <topology evidence="2">Multi-pass membrane protein</topology>
    </subcellularLocation>
</comment>
<evidence type="ECO:0000256" key="13">
    <source>
        <dbReference type="ARBA" id="ARBA00022989"/>
    </source>
</evidence>
<feature type="transmembrane region" description="Helical" evidence="19">
    <location>
        <begin position="117"/>
        <end position="136"/>
    </location>
</feature>
<dbReference type="InterPro" id="IPR000374">
    <property type="entry name" value="PC_trans"/>
</dbReference>
<keyword evidence="13 19" id="KW-1133">Transmembrane helix</keyword>
<evidence type="ECO:0000256" key="16">
    <source>
        <dbReference type="ARBA" id="ARBA00023209"/>
    </source>
</evidence>
<evidence type="ECO:0000256" key="15">
    <source>
        <dbReference type="ARBA" id="ARBA00023136"/>
    </source>
</evidence>
<keyword evidence="16" id="KW-0594">Phospholipid biosynthesis</keyword>
<dbReference type="GO" id="GO:0016024">
    <property type="term" value="P:CDP-diacylglycerol biosynthetic process"/>
    <property type="evidence" value="ECO:0007669"/>
    <property type="project" value="UniProtKB-UniPathway"/>
</dbReference>
<evidence type="ECO:0000256" key="3">
    <source>
        <dbReference type="ARBA" id="ARBA00005119"/>
    </source>
</evidence>
<name>A0A0K6I6G8_9BURK</name>
<dbReference type="EMBL" id="CYHF01000007">
    <property type="protein sequence ID" value="CUA98638.1"/>
    <property type="molecule type" value="Genomic_DNA"/>
</dbReference>
<keyword evidence="8" id="KW-1003">Cell membrane</keyword>
<comment type="similarity">
    <text evidence="5 18">Belongs to the CDS family.</text>
</comment>
<evidence type="ECO:0000256" key="17">
    <source>
        <dbReference type="ARBA" id="ARBA00023264"/>
    </source>
</evidence>
<dbReference type="PANTHER" id="PTHR46382:SF1">
    <property type="entry name" value="PHOSPHATIDATE CYTIDYLYLTRANSFERASE"/>
    <property type="match status" value="1"/>
</dbReference>
<accession>A0A0K6I6G8</accession>
<dbReference type="GO" id="GO:0005886">
    <property type="term" value="C:plasma membrane"/>
    <property type="evidence" value="ECO:0007669"/>
    <property type="project" value="UniProtKB-SubCell"/>
</dbReference>
<dbReference type="STRING" id="339866.GCA_001418255_02216"/>
<evidence type="ECO:0000256" key="10">
    <source>
        <dbReference type="ARBA" id="ARBA00022679"/>
    </source>
</evidence>
<feature type="transmembrane region" description="Helical" evidence="19">
    <location>
        <begin position="181"/>
        <end position="203"/>
    </location>
</feature>
<dbReference type="PROSITE" id="PS01315">
    <property type="entry name" value="CDS"/>
    <property type="match status" value="1"/>
</dbReference>
<evidence type="ECO:0000256" key="6">
    <source>
        <dbReference type="ARBA" id="ARBA00012487"/>
    </source>
</evidence>
<feature type="transmembrane region" description="Helical" evidence="19">
    <location>
        <begin position="142"/>
        <end position="160"/>
    </location>
</feature>
<organism evidence="20 21">
    <name type="scientific">Thiomonas bhubaneswarensis</name>
    <dbReference type="NCBI Taxonomy" id="339866"/>
    <lineage>
        <taxon>Bacteria</taxon>
        <taxon>Pseudomonadati</taxon>
        <taxon>Pseudomonadota</taxon>
        <taxon>Betaproteobacteria</taxon>
        <taxon>Burkholderiales</taxon>
        <taxon>Thiomonas</taxon>
    </lineage>
</organism>
<dbReference type="OrthoDB" id="9799199at2"/>
<keyword evidence="21" id="KW-1185">Reference proteome</keyword>
<evidence type="ECO:0000256" key="8">
    <source>
        <dbReference type="ARBA" id="ARBA00022475"/>
    </source>
</evidence>
<evidence type="ECO:0000256" key="11">
    <source>
        <dbReference type="ARBA" id="ARBA00022692"/>
    </source>
</evidence>
<sequence length="280" mass="29870">MLRQRVLTALVLVALLLPTLFLQSPLPFALLALIFCAVGMGEWARLAGFQGRFSLLLWTLAWVVCSAVLLWLMQMRGWQITAQWGGFWAVCSLAWLVLLGSSLPLARVPAVLRAPIVLALLGFALLQAAWLALVALRVEGSVFMLSLLALVWVADIAAYFGGRAWGHAKLAPAISPGKTRAGAWTALVATLCYAALCAGLTAIHPNYFSQLSARFGWAGSATLVVVLLIFAIAGDLFESLLKRAAGVKDSGRLLPGHGGVLDRIDALLPVLPLALLLLAL</sequence>
<evidence type="ECO:0000256" key="7">
    <source>
        <dbReference type="ARBA" id="ARBA00019373"/>
    </source>
</evidence>
<evidence type="ECO:0000256" key="4">
    <source>
        <dbReference type="ARBA" id="ARBA00005189"/>
    </source>
</evidence>
<dbReference type="Proteomes" id="UP000183649">
    <property type="component" value="Unassembled WGS sequence"/>
</dbReference>
<feature type="transmembrane region" description="Helical" evidence="19">
    <location>
        <begin position="55"/>
        <end position="73"/>
    </location>
</feature>
<comment type="catalytic activity">
    <reaction evidence="1 18">
        <text>a 1,2-diacyl-sn-glycero-3-phosphate + CTP + H(+) = a CDP-1,2-diacyl-sn-glycerol + diphosphate</text>
        <dbReference type="Rhea" id="RHEA:16229"/>
        <dbReference type="ChEBI" id="CHEBI:15378"/>
        <dbReference type="ChEBI" id="CHEBI:33019"/>
        <dbReference type="ChEBI" id="CHEBI:37563"/>
        <dbReference type="ChEBI" id="CHEBI:58332"/>
        <dbReference type="ChEBI" id="CHEBI:58608"/>
        <dbReference type="EC" id="2.7.7.41"/>
    </reaction>
</comment>
<proteinExistence type="inferred from homology"/>
<dbReference type="GO" id="GO:0004605">
    <property type="term" value="F:phosphatidate cytidylyltransferase activity"/>
    <property type="evidence" value="ECO:0007669"/>
    <property type="project" value="UniProtKB-EC"/>
</dbReference>
<evidence type="ECO:0000256" key="5">
    <source>
        <dbReference type="ARBA" id="ARBA00010185"/>
    </source>
</evidence>
<dbReference type="Pfam" id="PF01148">
    <property type="entry name" value="CTP_transf_1"/>
    <property type="match status" value="1"/>
</dbReference>
<feature type="transmembrane region" description="Helical" evidence="19">
    <location>
        <begin position="85"/>
        <end position="105"/>
    </location>
</feature>
<dbReference type="EC" id="2.7.7.41" evidence="6 18"/>
<dbReference type="RefSeq" id="WP_055451071.1">
    <property type="nucleotide sequence ID" value="NZ_CYHF01000007.1"/>
</dbReference>
<keyword evidence="9" id="KW-0444">Lipid biosynthesis</keyword>
<protein>
    <recommendedName>
        <fullName evidence="7 18">Phosphatidate cytidylyltransferase</fullName>
        <ecNumber evidence="6 18">2.7.7.41</ecNumber>
    </recommendedName>
</protein>
<evidence type="ECO:0000256" key="18">
    <source>
        <dbReference type="RuleBase" id="RU003938"/>
    </source>
</evidence>
<comment type="pathway">
    <text evidence="3 18">Phospholipid metabolism; CDP-diacylglycerol biosynthesis; CDP-diacylglycerol from sn-glycerol 3-phosphate: step 3/3.</text>
</comment>
<evidence type="ECO:0000256" key="19">
    <source>
        <dbReference type="SAM" id="Phobius"/>
    </source>
</evidence>
<evidence type="ECO:0000256" key="1">
    <source>
        <dbReference type="ARBA" id="ARBA00001698"/>
    </source>
</evidence>
<keyword evidence="10 18" id="KW-0808">Transferase</keyword>
<dbReference type="UniPathway" id="UPA00557">
    <property type="reaction ID" value="UER00614"/>
</dbReference>
<evidence type="ECO:0000256" key="14">
    <source>
        <dbReference type="ARBA" id="ARBA00023098"/>
    </source>
</evidence>
<comment type="pathway">
    <text evidence="4">Lipid metabolism.</text>
</comment>
<keyword evidence="15 19" id="KW-0472">Membrane</keyword>
<dbReference type="AlphaFoldDB" id="A0A0K6I6G8"/>
<evidence type="ECO:0000313" key="21">
    <source>
        <dbReference type="Proteomes" id="UP000183649"/>
    </source>
</evidence>
<evidence type="ECO:0000256" key="12">
    <source>
        <dbReference type="ARBA" id="ARBA00022695"/>
    </source>
</evidence>
<evidence type="ECO:0000256" key="2">
    <source>
        <dbReference type="ARBA" id="ARBA00004651"/>
    </source>
</evidence>
<evidence type="ECO:0000313" key="20">
    <source>
        <dbReference type="EMBL" id="CUA98638.1"/>
    </source>
</evidence>
<keyword evidence="11 18" id="KW-0812">Transmembrane</keyword>
<keyword evidence="14" id="KW-0443">Lipid metabolism</keyword>
<reference evidence="21" key="1">
    <citation type="submission" date="2015-08" db="EMBL/GenBank/DDBJ databases">
        <authorList>
            <person name="Varghese N."/>
        </authorList>
    </citation>
    <scope>NUCLEOTIDE SEQUENCE [LARGE SCALE GENOMIC DNA]</scope>
    <source>
        <strain evidence="21">DSM 18181</strain>
    </source>
</reference>